<accession>A0ABV0FX83</accession>
<organism evidence="2 3">
    <name type="scientific">Roseateles paludis</name>
    <dbReference type="NCBI Taxonomy" id="3145238"/>
    <lineage>
        <taxon>Bacteria</taxon>
        <taxon>Pseudomonadati</taxon>
        <taxon>Pseudomonadota</taxon>
        <taxon>Betaproteobacteria</taxon>
        <taxon>Burkholderiales</taxon>
        <taxon>Sphaerotilaceae</taxon>
        <taxon>Roseateles</taxon>
    </lineage>
</organism>
<gene>
    <name evidence="2" type="primary">tssD</name>
    <name evidence="2" type="ORF">ABDJ85_03565</name>
</gene>
<dbReference type="InterPro" id="IPR036624">
    <property type="entry name" value="Hcp1-lik_sf"/>
</dbReference>
<feature type="chain" id="PRO_5046395767" evidence="1">
    <location>
        <begin position="26"/>
        <end position="188"/>
    </location>
</feature>
<dbReference type="EMBL" id="JBDPZD010000001">
    <property type="protein sequence ID" value="MEO3690531.1"/>
    <property type="molecule type" value="Genomic_DNA"/>
</dbReference>
<sequence>MRLLRLLSVSALALASVAFVLPAQAEPNAYLFLKGSKGDIKGDSRVKGREDAIVVIAASHELNSPRDAASGLPSGKRQHRPFVITKELDRSTPLLRHALVTNETLPSATIDFYRPTPRGGLAVEEKYLTIKLTNASIATIRQVMLNNKNPELVRYAQNEEVSFTYQKIEWIWVDGGVTASDDWQAPIN</sequence>
<dbReference type="Gene3D" id="2.30.110.20">
    <property type="entry name" value="Hcp1-like"/>
    <property type="match status" value="1"/>
</dbReference>
<evidence type="ECO:0000256" key="1">
    <source>
        <dbReference type="SAM" id="SignalP"/>
    </source>
</evidence>
<proteinExistence type="predicted"/>
<dbReference type="PANTHER" id="PTHR34319">
    <property type="entry name" value="MAJOR EXPORTED PROTEIN"/>
    <property type="match status" value="1"/>
</dbReference>
<dbReference type="Pfam" id="PF05638">
    <property type="entry name" value="T6SS_HCP"/>
    <property type="match status" value="1"/>
</dbReference>
<protein>
    <submittedName>
        <fullName evidence="2">Type VI secretion system tube protein TssD</fullName>
    </submittedName>
</protein>
<evidence type="ECO:0000313" key="2">
    <source>
        <dbReference type="EMBL" id="MEO3690531.1"/>
    </source>
</evidence>
<dbReference type="NCBIfam" id="TIGR03344">
    <property type="entry name" value="VI_effect_Hcp1"/>
    <property type="match status" value="1"/>
</dbReference>
<evidence type="ECO:0000313" key="3">
    <source>
        <dbReference type="Proteomes" id="UP001495147"/>
    </source>
</evidence>
<reference evidence="2 3" key="1">
    <citation type="submission" date="2024-05" db="EMBL/GenBank/DDBJ databases">
        <title>Roseateles sp. DJS-2-20 16S ribosomal RNA gene Genome sequencing and assembly.</title>
        <authorList>
            <person name="Woo H."/>
        </authorList>
    </citation>
    <scope>NUCLEOTIDE SEQUENCE [LARGE SCALE GENOMIC DNA]</scope>
    <source>
        <strain evidence="2 3">DJS-2-20</strain>
    </source>
</reference>
<dbReference type="InterPro" id="IPR052947">
    <property type="entry name" value="T6SS_Hcp1_domain"/>
</dbReference>
<comment type="caution">
    <text evidence="2">The sequence shown here is derived from an EMBL/GenBank/DDBJ whole genome shotgun (WGS) entry which is preliminary data.</text>
</comment>
<dbReference type="InterPro" id="IPR008514">
    <property type="entry name" value="T6SS_Hcp"/>
</dbReference>
<name>A0ABV0FX83_9BURK</name>
<dbReference type="SUPFAM" id="SSF141452">
    <property type="entry name" value="Hcp1-like"/>
    <property type="match status" value="1"/>
</dbReference>
<dbReference type="PANTHER" id="PTHR34319:SF6">
    <property type="entry name" value="MAJOR EXPORTED PROTEIN"/>
    <property type="match status" value="1"/>
</dbReference>
<keyword evidence="1" id="KW-0732">Signal</keyword>
<dbReference type="Proteomes" id="UP001495147">
    <property type="component" value="Unassembled WGS sequence"/>
</dbReference>
<keyword evidence="3" id="KW-1185">Reference proteome</keyword>
<feature type="signal peptide" evidence="1">
    <location>
        <begin position="1"/>
        <end position="25"/>
    </location>
</feature>
<dbReference type="RefSeq" id="WP_347703358.1">
    <property type="nucleotide sequence ID" value="NZ_JBDPZD010000001.1"/>
</dbReference>